<keyword evidence="2" id="KW-0472">Membrane</keyword>
<dbReference type="AlphaFoldDB" id="A0A0S4SN78"/>
<evidence type="ECO:0000256" key="2">
    <source>
        <dbReference type="SAM" id="Phobius"/>
    </source>
</evidence>
<dbReference type="EMBL" id="FAVB01000005">
    <property type="protein sequence ID" value="CUU87828.1"/>
    <property type="molecule type" value="Genomic_DNA"/>
</dbReference>
<dbReference type="NCBIfam" id="TIGR01760">
    <property type="entry name" value="tape_meas_TP901"/>
    <property type="match status" value="1"/>
</dbReference>
<keyword evidence="5" id="KW-1185">Reference proteome</keyword>
<evidence type="ECO:0000313" key="5">
    <source>
        <dbReference type="Proteomes" id="UP000052237"/>
    </source>
</evidence>
<dbReference type="InterPro" id="IPR010090">
    <property type="entry name" value="Phage_tape_meas"/>
</dbReference>
<protein>
    <submittedName>
        <fullName evidence="4">TP901 family tail tape measure protein</fullName>
    </submittedName>
</protein>
<gene>
    <name evidence="4" type="ORF">ERS686654_01813</name>
</gene>
<evidence type="ECO:0000256" key="1">
    <source>
        <dbReference type="ARBA" id="ARBA00022612"/>
    </source>
</evidence>
<dbReference type="PANTHER" id="PTHR37813:SF1">
    <property type="entry name" value="FELS-2 PROPHAGE PROTEIN"/>
    <property type="match status" value="1"/>
</dbReference>
<dbReference type="Proteomes" id="UP000052237">
    <property type="component" value="Unassembled WGS sequence"/>
</dbReference>
<organism evidence="4 5">
    <name type="scientific">Campylobacter hyointestinalis subsp. hyointestinalis</name>
    <dbReference type="NCBI Taxonomy" id="91352"/>
    <lineage>
        <taxon>Bacteria</taxon>
        <taxon>Pseudomonadati</taxon>
        <taxon>Campylobacterota</taxon>
        <taxon>Epsilonproteobacteria</taxon>
        <taxon>Campylobacterales</taxon>
        <taxon>Campylobacteraceae</taxon>
        <taxon>Campylobacter</taxon>
    </lineage>
</organism>
<proteinExistence type="predicted"/>
<dbReference type="PANTHER" id="PTHR37813">
    <property type="entry name" value="FELS-2 PROPHAGE PROTEIN"/>
    <property type="match status" value="1"/>
</dbReference>
<reference evidence="4 5" key="1">
    <citation type="submission" date="2015-11" db="EMBL/GenBank/DDBJ databases">
        <authorList>
            <consortium name="Pathogen Informatics"/>
        </authorList>
    </citation>
    <scope>NUCLEOTIDE SEQUENCE [LARGE SCALE GENOMIC DNA]</scope>
    <source>
        <strain evidence="4 5">006A-0059</strain>
    </source>
</reference>
<evidence type="ECO:0000259" key="3">
    <source>
        <dbReference type="Pfam" id="PF10145"/>
    </source>
</evidence>
<keyword evidence="2" id="KW-1133">Transmembrane helix</keyword>
<evidence type="ECO:0000313" key="4">
    <source>
        <dbReference type="EMBL" id="CUU87828.1"/>
    </source>
</evidence>
<accession>A0A0S4SN78</accession>
<name>A0A0S4SN78_CAMHY</name>
<sequence>MQETNIGISIGLAFKGLGELSKINGAFANFKNGISQAKEALKGLNTVKLGALQEQISSTKKALFSELTSNLGNLANSVAIGVPIKLAIDDEAAFANVKKYVDDTDENLAKLKSQMRDLSGELGSSFSDIANIAAGGGKINLNGDELVKYTRLLSTASVAFEMTADNVAKAANNMKVGFKLKDVGELNKFFDVVNLLDNKITNANASDILEATSLTAGNANILGLKDKEAAAFASAMLSTGKATSVVGTSLNALYTKLSMADKQGKNFQEALNKIGLDSTYLKTALQKDAAGAITLFLEQLSKADKSKQSGLLYDLIGGNFGDDIAGLLGNIDGLKEALAYANSSESKGSMNKELQTKLETTKSGIERLTQSWRNLGSAIGDTFLPLSNSIANILSGVAKWLSQLNSQFPRLSAGLVSVVAGLMIFKPLLLITKIAALNLAGGFLGVVKVLSILNPALMISKIRLIASTAATLSHASAMWLVGARLKTAIVLTSAYSAVSKALAGAMMILRTGVLAGATALKVLKFALISTGVGAIVVALGMAAAYLIENWDKVKAFFSNIWESIKPYWQATTQFFSDLWQGLSDFLSGIFSPVIDAWNSLFGGFFDWIGEKFAWVSDMVSAIGNAIGKATSWTKDTFGIGDGKESNWYNPLSWFNDDTQKESEKAPAFSDTFSTTSPSVAKSAVAMTTNGATININFSGGINIATNNGVFDMSEFERQLVSSVKRALKTDEMNAKNRSIIGQ</sequence>
<feature type="transmembrane region" description="Helical" evidence="2">
    <location>
        <begin position="411"/>
        <end position="429"/>
    </location>
</feature>
<feature type="transmembrane region" description="Helical" evidence="2">
    <location>
        <begin position="436"/>
        <end position="456"/>
    </location>
</feature>
<keyword evidence="1" id="KW-1188">Viral release from host cell</keyword>
<feature type="transmembrane region" description="Helical" evidence="2">
    <location>
        <begin position="462"/>
        <end position="481"/>
    </location>
</feature>
<feature type="domain" description="Phage tail tape measure protein" evidence="3">
    <location>
        <begin position="114"/>
        <end position="317"/>
    </location>
</feature>
<feature type="transmembrane region" description="Helical" evidence="2">
    <location>
        <begin position="526"/>
        <end position="547"/>
    </location>
</feature>
<keyword evidence="2" id="KW-0812">Transmembrane</keyword>
<dbReference type="RefSeq" id="WP_059435366.1">
    <property type="nucleotide sequence ID" value="NZ_FAVB01000005.1"/>
</dbReference>
<dbReference type="Pfam" id="PF10145">
    <property type="entry name" value="PhageMin_Tail"/>
    <property type="match status" value="1"/>
</dbReference>
<comment type="caution">
    <text evidence="4">The sequence shown here is derived from an EMBL/GenBank/DDBJ whole genome shotgun (WGS) entry which is preliminary data.</text>
</comment>